<accession>A0A7J6R1G2</accession>
<feature type="domain" description="START" evidence="2">
    <location>
        <begin position="323"/>
        <end position="444"/>
    </location>
</feature>
<dbReference type="GO" id="GO:0008289">
    <property type="term" value="F:lipid binding"/>
    <property type="evidence" value="ECO:0007669"/>
    <property type="project" value="InterPro"/>
</dbReference>
<dbReference type="Gene3D" id="3.30.530.20">
    <property type="match status" value="1"/>
</dbReference>
<dbReference type="InterPro" id="IPR023393">
    <property type="entry name" value="START-like_dom_sf"/>
</dbReference>
<dbReference type="Pfam" id="PF01852">
    <property type="entry name" value="START"/>
    <property type="match status" value="1"/>
</dbReference>
<organism evidence="3 4">
    <name type="scientific">Perkinsus olseni</name>
    <name type="common">Perkinsus atlanticus</name>
    <dbReference type="NCBI Taxonomy" id="32597"/>
    <lineage>
        <taxon>Eukaryota</taxon>
        <taxon>Sar</taxon>
        <taxon>Alveolata</taxon>
        <taxon>Perkinsozoa</taxon>
        <taxon>Perkinsea</taxon>
        <taxon>Perkinsida</taxon>
        <taxon>Perkinsidae</taxon>
        <taxon>Perkinsus</taxon>
    </lineage>
</organism>
<feature type="region of interest" description="Disordered" evidence="1">
    <location>
        <begin position="439"/>
        <end position="569"/>
    </location>
</feature>
<proteinExistence type="predicted"/>
<reference evidence="3 4" key="1">
    <citation type="submission" date="2020-04" db="EMBL/GenBank/DDBJ databases">
        <title>Perkinsus olseni comparative genomics.</title>
        <authorList>
            <person name="Bogema D.R."/>
        </authorList>
    </citation>
    <scope>NUCLEOTIDE SEQUENCE [LARGE SCALE GENOMIC DNA]</scope>
    <source>
        <strain evidence="3">ATCC PRA-205</strain>
    </source>
</reference>
<name>A0A7J6R1G2_PEROL</name>
<protein>
    <recommendedName>
        <fullName evidence="2">START domain-containing protein</fullName>
    </recommendedName>
</protein>
<dbReference type="EMBL" id="JABANM010025472">
    <property type="protein sequence ID" value="KAF4714555.1"/>
    <property type="molecule type" value="Genomic_DNA"/>
</dbReference>
<feature type="region of interest" description="Disordered" evidence="1">
    <location>
        <begin position="1"/>
        <end position="26"/>
    </location>
</feature>
<comment type="caution">
    <text evidence="3">The sequence shown here is derived from an EMBL/GenBank/DDBJ whole genome shotgun (WGS) entry which is preliminary data.</text>
</comment>
<feature type="compositionally biased region" description="Basic and acidic residues" evidence="1">
    <location>
        <begin position="1"/>
        <end position="14"/>
    </location>
</feature>
<dbReference type="Proteomes" id="UP000574390">
    <property type="component" value="Unassembled WGS sequence"/>
</dbReference>
<feature type="compositionally biased region" description="Basic and acidic residues" evidence="1">
    <location>
        <begin position="450"/>
        <end position="534"/>
    </location>
</feature>
<sequence>MMDDYGSTRKDGRHIGALGEQRSGSSSSLMLPCFRWLTSAARANDGLSWLCYRRDDKEYYDAEEGVGLVQGEKAAARSAASVFPVGYAQMDTSSSAPFGSSPLLMLPPPKPYYGLGSPHVRELNVQRHSDDGNVSYSSLPVDENDAQPSPVMSAYMSNSGSEGFLTPIEESVSSRMFRLQEARLAYNLTLAMRLGYTLRDGSSAAESSTALLTRNMVAGPPKMTAADDTHPDSVCKEDLRSLADELYEAAFANCSENPYDNCLLAYSESMTQPVIPMGGTRPLCLRIWRRDSPQTCLIRGEFYVEATPRAFCEFSSRNNLSCRPEWDGSLTTARVIEEVDEGIDIAYLQFNQLSDDIPSRNAVVLRVIRPDLADSGAYITAACSIDHSQYVNNHEGEMVRGDIRVSYYIAHPLHLGNAEDIIGSRVEFLVEGDTEGLLPSVPLLLPMGTSRERSRDGSPEGDSPRDSRSRSDGRRREDRSRERSKRRLDEEDKDDSPKRKDESVGRKRSSRDDQANDRKRDEQQQSRDDDLHDDRRRRHHSKREGEGDRDDDDGHRRGSRRDDRTARRS</sequence>
<dbReference type="AlphaFoldDB" id="A0A7J6R1G2"/>
<evidence type="ECO:0000259" key="2">
    <source>
        <dbReference type="PROSITE" id="PS50848"/>
    </source>
</evidence>
<evidence type="ECO:0000313" key="4">
    <source>
        <dbReference type="Proteomes" id="UP000574390"/>
    </source>
</evidence>
<feature type="non-terminal residue" evidence="3">
    <location>
        <position position="569"/>
    </location>
</feature>
<dbReference type="InterPro" id="IPR002913">
    <property type="entry name" value="START_lipid-bd_dom"/>
</dbReference>
<evidence type="ECO:0000256" key="1">
    <source>
        <dbReference type="SAM" id="MobiDB-lite"/>
    </source>
</evidence>
<evidence type="ECO:0000313" key="3">
    <source>
        <dbReference type="EMBL" id="KAF4714555.1"/>
    </source>
</evidence>
<dbReference type="PROSITE" id="PS50848">
    <property type="entry name" value="START"/>
    <property type="match status" value="1"/>
</dbReference>
<feature type="compositionally biased region" description="Basic and acidic residues" evidence="1">
    <location>
        <begin position="552"/>
        <end position="569"/>
    </location>
</feature>
<dbReference type="SUPFAM" id="SSF55961">
    <property type="entry name" value="Bet v1-like"/>
    <property type="match status" value="1"/>
</dbReference>
<gene>
    <name evidence="3" type="ORF">FOZ62_029314</name>
</gene>